<dbReference type="RefSeq" id="WP_118197973.1">
    <property type="nucleotide sequence ID" value="NZ_JBCJBY010000003.1"/>
</dbReference>
<dbReference type="AlphaFoldDB" id="A0A414SA73"/>
<proteinExistence type="predicted"/>
<name>A0A414SA73_9FIRM</name>
<evidence type="ECO:0000313" key="2">
    <source>
        <dbReference type="EMBL" id="RHG16104.1"/>
    </source>
</evidence>
<evidence type="ECO:0000256" key="1">
    <source>
        <dbReference type="SAM" id="MobiDB-lite"/>
    </source>
</evidence>
<feature type="compositionally biased region" description="Acidic residues" evidence="1">
    <location>
        <begin position="143"/>
        <end position="152"/>
    </location>
</feature>
<dbReference type="EMBL" id="QRHZ01000007">
    <property type="protein sequence ID" value="RHG16104.1"/>
    <property type="molecule type" value="Genomic_DNA"/>
</dbReference>
<sequence>MRKTYKSSNVRFCMEDKNQRRTWEYLQSLTRKDSSYGKALSDVFVLVLDGKVPKGDAGEAEEPCFSLLNAKKALSEENIPSDKMLSEGAFYDGLKVTAAHIEESVEDRISKMQEAFLRQLTKELEEHALRTVSGEDTPHREQCEEETEQVPETDMSDAMMSMALAMGE</sequence>
<feature type="region of interest" description="Disordered" evidence="1">
    <location>
        <begin position="131"/>
        <end position="152"/>
    </location>
</feature>
<evidence type="ECO:0000313" key="3">
    <source>
        <dbReference type="Proteomes" id="UP000284220"/>
    </source>
</evidence>
<accession>A0A414SA73</accession>
<comment type="caution">
    <text evidence="2">The sequence shown here is derived from an EMBL/GenBank/DDBJ whole genome shotgun (WGS) entry which is preliminary data.</text>
</comment>
<dbReference type="Proteomes" id="UP000284220">
    <property type="component" value="Unassembled WGS sequence"/>
</dbReference>
<protein>
    <submittedName>
        <fullName evidence="2">Uncharacterized protein</fullName>
    </submittedName>
</protein>
<organism evidence="2 3">
    <name type="scientific">Blautia obeum</name>
    <dbReference type="NCBI Taxonomy" id="40520"/>
    <lineage>
        <taxon>Bacteria</taxon>
        <taxon>Bacillati</taxon>
        <taxon>Bacillota</taxon>
        <taxon>Clostridia</taxon>
        <taxon>Lachnospirales</taxon>
        <taxon>Lachnospiraceae</taxon>
        <taxon>Blautia</taxon>
    </lineage>
</organism>
<reference evidence="2 3" key="1">
    <citation type="submission" date="2018-08" db="EMBL/GenBank/DDBJ databases">
        <title>A genome reference for cultivated species of the human gut microbiota.</title>
        <authorList>
            <person name="Zou Y."/>
            <person name="Xue W."/>
            <person name="Luo G."/>
        </authorList>
    </citation>
    <scope>NUCLEOTIDE SEQUENCE [LARGE SCALE GENOMIC DNA]</scope>
    <source>
        <strain evidence="2 3">AM22-9LB</strain>
    </source>
</reference>
<gene>
    <name evidence="2" type="ORF">DW272_13145</name>
</gene>